<evidence type="ECO:0000313" key="3">
    <source>
        <dbReference type="Proteomes" id="UP001185659"/>
    </source>
</evidence>
<feature type="transmembrane region" description="Helical" evidence="1">
    <location>
        <begin position="21"/>
        <end position="44"/>
    </location>
</feature>
<name>A0ABU4ARB4_9HYPH</name>
<dbReference type="EMBL" id="JAWLIP010000013">
    <property type="protein sequence ID" value="MDV6228792.1"/>
    <property type="molecule type" value="Genomic_DNA"/>
</dbReference>
<keyword evidence="1" id="KW-0472">Membrane</keyword>
<keyword evidence="3" id="KW-1185">Reference proteome</keyword>
<sequence>MTEEQERQKRVKNERVKQLAGIFDRLGTTIAAIALIGPSAGLIYDTGDFRSQMNGGWGITAGAWLIAIVAFHALANAILGEME</sequence>
<dbReference type="Proteomes" id="UP001185659">
    <property type="component" value="Unassembled WGS sequence"/>
</dbReference>
<proteinExistence type="predicted"/>
<keyword evidence="1" id="KW-0812">Transmembrane</keyword>
<reference evidence="2 3" key="1">
    <citation type="submission" date="2023-10" db="EMBL/GenBank/DDBJ databases">
        <authorList>
            <person name="Venkata Ramana C."/>
            <person name="Sasikala C."/>
            <person name="Dhurka M."/>
        </authorList>
    </citation>
    <scope>NUCLEOTIDE SEQUENCE [LARGE SCALE GENOMIC DNA]</scope>
    <source>
        <strain evidence="2 3">KCTC 32151</strain>
    </source>
</reference>
<evidence type="ECO:0000256" key="1">
    <source>
        <dbReference type="SAM" id="Phobius"/>
    </source>
</evidence>
<dbReference type="RefSeq" id="WP_317562518.1">
    <property type="nucleotide sequence ID" value="NZ_JAWLIP010000013.1"/>
</dbReference>
<feature type="transmembrane region" description="Helical" evidence="1">
    <location>
        <begin position="56"/>
        <end position="79"/>
    </location>
</feature>
<evidence type="ECO:0008006" key="4">
    <source>
        <dbReference type="Google" id="ProtNLM"/>
    </source>
</evidence>
<keyword evidence="1" id="KW-1133">Transmembrane helix</keyword>
<evidence type="ECO:0000313" key="2">
    <source>
        <dbReference type="EMBL" id="MDV6228792.1"/>
    </source>
</evidence>
<accession>A0ABU4ARB4</accession>
<comment type="caution">
    <text evidence="2">The sequence shown here is derived from an EMBL/GenBank/DDBJ whole genome shotgun (WGS) entry which is preliminary data.</text>
</comment>
<protein>
    <recommendedName>
        <fullName evidence="4">Amino acid transporter</fullName>
    </recommendedName>
</protein>
<gene>
    <name evidence="2" type="ORF">R2G56_21095</name>
</gene>
<organism evidence="2 3">
    <name type="scientific">Nitratireductor aquimarinus</name>
    <dbReference type="NCBI Taxonomy" id="889300"/>
    <lineage>
        <taxon>Bacteria</taxon>
        <taxon>Pseudomonadati</taxon>
        <taxon>Pseudomonadota</taxon>
        <taxon>Alphaproteobacteria</taxon>
        <taxon>Hyphomicrobiales</taxon>
        <taxon>Phyllobacteriaceae</taxon>
        <taxon>Nitratireductor</taxon>
    </lineage>
</organism>